<evidence type="ECO:0000256" key="1">
    <source>
        <dbReference type="ARBA" id="ARBA00001970"/>
    </source>
</evidence>
<dbReference type="PANTHER" id="PTHR30529:SF3">
    <property type="entry name" value="CYTOCHROME B561 HOMOLOG 1"/>
    <property type="match status" value="1"/>
</dbReference>
<keyword evidence="4" id="KW-1003">Cell membrane</keyword>
<feature type="transmembrane region" description="Helical" evidence="13">
    <location>
        <begin position="12"/>
        <end position="30"/>
    </location>
</feature>
<keyword evidence="11 13" id="KW-0472">Membrane</keyword>
<keyword evidence="16" id="KW-1185">Reference proteome</keyword>
<evidence type="ECO:0000256" key="4">
    <source>
        <dbReference type="ARBA" id="ARBA00022475"/>
    </source>
</evidence>
<evidence type="ECO:0000256" key="5">
    <source>
        <dbReference type="ARBA" id="ARBA00022617"/>
    </source>
</evidence>
<dbReference type="GO" id="GO:0046872">
    <property type="term" value="F:metal ion binding"/>
    <property type="evidence" value="ECO:0007669"/>
    <property type="project" value="UniProtKB-KW"/>
</dbReference>
<feature type="domain" description="Cytochrome b561 bacterial/Ni-hydrogenase" evidence="14">
    <location>
        <begin position="7"/>
        <end position="168"/>
    </location>
</feature>
<dbReference type="OrthoDB" id="7280471at2"/>
<reference evidence="15 16" key="1">
    <citation type="journal article" date="2011" name="J. Bacteriol.">
        <title>Complete genome sequences of the chemolithoautotrophic Oligotropha carboxidovorans strains OM4 and OM5.</title>
        <authorList>
            <person name="Volland S."/>
            <person name="Rachinger M."/>
            <person name="Strittmatter A."/>
            <person name="Daniel R."/>
            <person name="Gottschalk G."/>
            <person name="Meyer O."/>
        </authorList>
    </citation>
    <scope>NUCLEOTIDE SEQUENCE [LARGE SCALE GENOMIC DNA]</scope>
    <source>
        <strain evidence="16">ATCC 49405 / DSM 1227 / KCTC 32145 / OM5</strain>
    </source>
</reference>
<organism evidence="15 16">
    <name type="scientific">Afipia carboxidovorans (strain ATCC 49405 / DSM 1227 / KCTC 32145 / OM5)</name>
    <name type="common">Oligotropha carboxidovorans</name>
    <dbReference type="NCBI Taxonomy" id="504832"/>
    <lineage>
        <taxon>Bacteria</taxon>
        <taxon>Pseudomonadati</taxon>
        <taxon>Pseudomonadota</taxon>
        <taxon>Alphaproteobacteria</taxon>
        <taxon>Hyphomicrobiales</taxon>
        <taxon>Nitrobacteraceae</taxon>
        <taxon>Afipia</taxon>
    </lineage>
</organism>
<dbReference type="InterPro" id="IPR052168">
    <property type="entry name" value="Cytochrome_b561_oxidase"/>
</dbReference>
<dbReference type="eggNOG" id="COG3038">
    <property type="taxonomic scope" value="Bacteria"/>
</dbReference>
<evidence type="ECO:0000259" key="14">
    <source>
        <dbReference type="Pfam" id="PF01292"/>
    </source>
</evidence>
<name>B6JDT3_AFIC5</name>
<comment type="cofactor">
    <cofactor evidence="1">
        <name>heme b</name>
        <dbReference type="ChEBI" id="CHEBI:60344"/>
    </cofactor>
</comment>
<feature type="transmembrane region" description="Helical" evidence="13">
    <location>
        <begin position="86"/>
        <end position="103"/>
    </location>
</feature>
<keyword evidence="7" id="KW-0479">Metal-binding</keyword>
<dbReference type="KEGG" id="ocg:OCA5_c30750"/>
<keyword evidence="10" id="KW-0408">Iron</keyword>
<dbReference type="InterPro" id="IPR011577">
    <property type="entry name" value="Cyt_b561_bac/Ni-Hgenase"/>
</dbReference>
<dbReference type="PATRIC" id="fig|504832.7.peg.3241"/>
<dbReference type="GO" id="GO:0009055">
    <property type="term" value="F:electron transfer activity"/>
    <property type="evidence" value="ECO:0007669"/>
    <property type="project" value="InterPro"/>
</dbReference>
<evidence type="ECO:0000256" key="12">
    <source>
        <dbReference type="ARBA" id="ARBA00037975"/>
    </source>
</evidence>
<dbReference type="PANTHER" id="PTHR30529">
    <property type="entry name" value="CYTOCHROME B561"/>
    <property type="match status" value="1"/>
</dbReference>
<dbReference type="HOGENOM" id="CLU_095321_3_0_5"/>
<dbReference type="Proteomes" id="UP000007730">
    <property type="component" value="Chromosome"/>
</dbReference>
<protein>
    <submittedName>
        <fullName evidence="15">Cytochrome b561 family protein</fullName>
    </submittedName>
</protein>
<dbReference type="AlphaFoldDB" id="B6JDT3"/>
<dbReference type="EMBL" id="CP002826">
    <property type="protein sequence ID" value="AEI07759.1"/>
    <property type="molecule type" value="Genomic_DNA"/>
</dbReference>
<keyword evidence="5" id="KW-0349">Heme</keyword>
<dbReference type="KEGG" id="oca:OCAR_4876"/>
<feature type="transmembrane region" description="Helical" evidence="13">
    <location>
        <begin position="141"/>
        <end position="160"/>
    </location>
</feature>
<dbReference type="InterPro" id="IPR016174">
    <property type="entry name" value="Di-haem_cyt_TM"/>
</dbReference>
<dbReference type="SUPFAM" id="SSF81342">
    <property type="entry name" value="Transmembrane di-heme cytochromes"/>
    <property type="match status" value="1"/>
</dbReference>
<gene>
    <name evidence="15" type="ordered locus">OCA5_c30750</name>
</gene>
<evidence type="ECO:0000256" key="2">
    <source>
        <dbReference type="ARBA" id="ARBA00004651"/>
    </source>
</evidence>
<keyword evidence="3" id="KW-0813">Transport</keyword>
<evidence type="ECO:0000256" key="7">
    <source>
        <dbReference type="ARBA" id="ARBA00022723"/>
    </source>
</evidence>
<evidence type="ECO:0000313" key="15">
    <source>
        <dbReference type="EMBL" id="AEI07759.1"/>
    </source>
</evidence>
<keyword evidence="8" id="KW-0249">Electron transport</keyword>
<sequence>MPKTIVRYSKSIVVIHWASAIAVLGAWLSAEGGRKIVQDPPLLHFTLGLAVLVLVLPRLILRLIGPWPEPVARTGWLALGAKMGHGALYLLLIGLPLTGWYVASQMGVQVSFAGLPLPALTAAVQGRPGLIGELHENAGNLILILAGAHALMAIWHQFVLHDGTLRRMSWR</sequence>
<comment type="similarity">
    <text evidence="12">Belongs to the cytochrome b561 family.</text>
</comment>
<dbReference type="STRING" id="504832.OCA5_c30750"/>
<dbReference type="GO" id="GO:0005886">
    <property type="term" value="C:plasma membrane"/>
    <property type="evidence" value="ECO:0007669"/>
    <property type="project" value="UniProtKB-SubCell"/>
</dbReference>
<evidence type="ECO:0000256" key="11">
    <source>
        <dbReference type="ARBA" id="ARBA00023136"/>
    </source>
</evidence>
<keyword evidence="9 13" id="KW-1133">Transmembrane helix</keyword>
<accession>B6JDT3</accession>
<evidence type="ECO:0000256" key="8">
    <source>
        <dbReference type="ARBA" id="ARBA00022982"/>
    </source>
</evidence>
<evidence type="ECO:0000256" key="10">
    <source>
        <dbReference type="ARBA" id="ARBA00023004"/>
    </source>
</evidence>
<proteinExistence type="inferred from homology"/>
<evidence type="ECO:0000256" key="3">
    <source>
        <dbReference type="ARBA" id="ARBA00022448"/>
    </source>
</evidence>
<dbReference type="Pfam" id="PF01292">
    <property type="entry name" value="Ni_hydr_CYTB"/>
    <property type="match status" value="1"/>
</dbReference>
<evidence type="ECO:0000256" key="6">
    <source>
        <dbReference type="ARBA" id="ARBA00022692"/>
    </source>
</evidence>
<feature type="transmembrane region" description="Helical" evidence="13">
    <location>
        <begin position="42"/>
        <end position="65"/>
    </location>
</feature>
<dbReference type="GO" id="GO:0022904">
    <property type="term" value="P:respiratory electron transport chain"/>
    <property type="evidence" value="ECO:0007669"/>
    <property type="project" value="InterPro"/>
</dbReference>
<evidence type="ECO:0000256" key="13">
    <source>
        <dbReference type="SAM" id="Phobius"/>
    </source>
</evidence>
<comment type="subcellular location">
    <subcellularLocation>
        <location evidence="2">Cell membrane</location>
        <topology evidence="2">Multi-pass membrane protein</topology>
    </subcellularLocation>
</comment>
<evidence type="ECO:0000256" key="9">
    <source>
        <dbReference type="ARBA" id="ARBA00022989"/>
    </source>
</evidence>
<dbReference type="GO" id="GO:0020037">
    <property type="term" value="F:heme binding"/>
    <property type="evidence" value="ECO:0007669"/>
    <property type="project" value="TreeGrafter"/>
</dbReference>
<keyword evidence="6 13" id="KW-0812">Transmembrane</keyword>
<dbReference type="RefSeq" id="WP_012562043.1">
    <property type="nucleotide sequence ID" value="NC_011386.1"/>
</dbReference>
<evidence type="ECO:0000313" key="16">
    <source>
        <dbReference type="Proteomes" id="UP000007730"/>
    </source>
</evidence>